<dbReference type="Gene3D" id="1.10.10.60">
    <property type="entry name" value="Homeodomain-like"/>
    <property type="match status" value="1"/>
</dbReference>
<accession>A0ABZ2L9G2</accession>
<dbReference type="PROSITE" id="PS01124">
    <property type="entry name" value="HTH_ARAC_FAMILY_2"/>
    <property type="match status" value="1"/>
</dbReference>
<dbReference type="InterPro" id="IPR009057">
    <property type="entry name" value="Homeodomain-like_sf"/>
</dbReference>
<dbReference type="PANTHER" id="PTHR47894:SF1">
    <property type="entry name" value="HTH-TYPE TRANSCRIPTIONAL REGULATOR VQSM"/>
    <property type="match status" value="1"/>
</dbReference>
<proteinExistence type="predicted"/>
<keyword evidence="7" id="KW-1185">Reference proteome</keyword>
<dbReference type="Gene3D" id="3.10.450.50">
    <property type="match status" value="1"/>
</dbReference>
<dbReference type="PANTHER" id="PTHR47894">
    <property type="entry name" value="HTH-TYPE TRANSCRIPTIONAL REGULATOR GADX"/>
    <property type="match status" value="1"/>
</dbReference>
<dbReference type="SUPFAM" id="SSF46689">
    <property type="entry name" value="Homeodomain-like"/>
    <property type="match status" value="1"/>
</dbReference>
<evidence type="ECO:0000259" key="5">
    <source>
        <dbReference type="PROSITE" id="PS01124"/>
    </source>
</evidence>
<dbReference type="Pfam" id="PF07366">
    <property type="entry name" value="SnoaL"/>
    <property type="match status" value="1"/>
</dbReference>
<evidence type="ECO:0000313" key="6">
    <source>
        <dbReference type="EMBL" id="WXB05846.1"/>
    </source>
</evidence>
<evidence type="ECO:0000256" key="4">
    <source>
        <dbReference type="SAM" id="MobiDB-lite"/>
    </source>
</evidence>
<dbReference type="RefSeq" id="WP_394835494.1">
    <property type="nucleotide sequence ID" value="NZ_CP089983.1"/>
</dbReference>
<dbReference type="InterPro" id="IPR009959">
    <property type="entry name" value="Cyclase_SnoaL-like"/>
</dbReference>
<dbReference type="EMBL" id="CP089983">
    <property type="protein sequence ID" value="WXB05846.1"/>
    <property type="molecule type" value="Genomic_DNA"/>
</dbReference>
<evidence type="ECO:0000313" key="7">
    <source>
        <dbReference type="Proteomes" id="UP001374803"/>
    </source>
</evidence>
<evidence type="ECO:0000256" key="3">
    <source>
        <dbReference type="ARBA" id="ARBA00023163"/>
    </source>
</evidence>
<feature type="compositionally biased region" description="Gly residues" evidence="4">
    <location>
        <begin position="222"/>
        <end position="231"/>
    </location>
</feature>
<organism evidence="6 7">
    <name type="scientific">Pendulispora rubella</name>
    <dbReference type="NCBI Taxonomy" id="2741070"/>
    <lineage>
        <taxon>Bacteria</taxon>
        <taxon>Pseudomonadati</taxon>
        <taxon>Myxococcota</taxon>
        <taxon>Myxococcia</taxon>
        <taxon>Myxococcales</taxon>
        <taxon>Sorangiineae</taxon>
        <taxon>Pendulisporaceae</taxon>
        <taxon>Pendulispora</taxon>
    </lineage>
</organism>
<keyword evidence="3" id="KW-0804">Transcription</keyword>
<keyword evidence="2" id="KW-0238">DNA-binding</keyword>
<dbReference type="Proteomes" id="UP001374803">
    <property type="component" value="Chromosome"/>
</dbReference>
<feature type="domain" description="HTH araC/xylS-type" evidence="5">
    <location>
        <begin position="236"/>
        <end position="317"/>
    </location>
</feature>
<dbReference type="InterPro" id="IPR032710">
    <property type="entry name" value="NTF2-like_dom_sf"/>
</dbReference>
<dbReference type="SMART" id="SM00342">
    <property type="entry name" value="HTH_ARAC"/>
    <property type="match status" value="1"/>
</dbReference>
<sequence>MSRQIHSRVVTRYFGEVWNQGRVELLDDLLHPNYINHPSALPGQPAGPEGLKRVILAMRMAFPDLRYDVRDELHDGDRVAVRVVKRGTHEGNLFGIAPTGRRIEIEQMQIERFHEGKIIEHWRTTTMSNEEKDKYLALQERLSTADPDCLTRSGNEFVIAMVLQIVQELAEGQKEAAPGCDPFVVGQQLANFLLPSPPSSTELPGRVRECLRAAFSHDANGGTNGSNGGVNGNPEMRDVARTLGVSPRTLQRRLQQVGSSFTHEVDCVRRELACQYLADTNRPLGAIALQLGFGEVGSFFRTFRRWTQTSPRRFRLHHTPRVASV</sequence>
<feature type="region of interest" description="Disordered" evidence="4">
    <location>
        <begin position="218"/>
        <end position="237"/>
    </location>
</feature>
<protein>
    <submittedName>
        <fullName evidence="6">Ester cyclase</fullName>
    </submittedName>
</protein>
<keyword evidence="1" id="KW-0805">Transcription regulation</keyword>
<name>A0ABZ2L9G2_9BACT</name>
<dbReference type="Pfam" id="PF12833">
    <property type="entry name" value="HTH_18"/>
    <property type="match status" value="1"/>
</dbReference>
<dbReference type="InterPro" id="IPR018060">
    <property type="entry name" value="HTH_AraC"/>
</dbReference>
<gene>
    <name evidence="6" type="ORF">LVJ94_01030</name>
</gene>
<evidence type="ECO:0000256" key="1">
    <source>
        <dbReference type="ARBA" id="ARBA00023015"/>
    </source>
</evidence>
<reference evidence="6" key="1">
    <citation type="submission" date="2021-12" db="EMBL/GenBank/DDBJ databases">
        <title>Discovery of the Pendulisporaceae a myxobacterial family with distinct sporulation behavior and unique specialized metabolism.</title>
        <authorList>
            <person name="Garcia R."/>
            <person name="Popoff A."/>
            <person name="Bader C.D."/>
            <person name="Loehr J."/>
            <person name="Walesch S."/>
            <person name="Walt C."/>
            <person name="Boldt J."/>
            <person name="Bunk B."/>
            <person name="Haeckl F.J.F.P.J."/>
            <person name="Gunesch A.P."/>
            <person name="Birkelbach J."/>
            <person name="Nuebel U."/>
            <person name="Pietschmann T."/>
            <person name="Bach T."/>
            <person name="Mueller R."/>
        </authorList>
    </citation>
    <scope>NUCLEOTIDE SEQUENCE</scope>
    <source>
        <strain evidence="6">MSr11367</strain>
    </source>
</reference>
<dbReference type="SUPFAM" id="SSF54427">
    <property type="entry name" value="NTF2-like"/>
    <property type="match status" value="1"/>
</dbReference>
<evidence type="ECO:0000256" key="2">
    <source>
        <dbReference type="ARBA" id="ARBA00023125"/>
    </source>
</evidence>